<evidence type="ECO:0000256" key="9">
    <source>
        <dbReference type="ARBA" id="ARBA00023136"/>
    </source>
</evidence>
<dbReference type="PANTHER" id="PTHR31412">
    <property type="entry name" value="ZINC METALLOPROTEASE EGY1"/>
    <property type="match status" value="1"/>
</dbReference>
<keyword evidence="9 10" id="KW-0472">Membrane</keyword>
<evidence type="ECO:0000256" key="1">
    <source>
        <dbReference type="ARBA" id="ARBA00001947"/>
    </source>
</evidence>
<evidence type="ECO:0000256" key="10">
    <source>
        <dbReference type="SAM" id="Phobius"/>
    </source>
</evidence>
<evidence type="ECO:0000313" key="12">
    <source>
        <dbReference type="EMBL" id="AKQ45919.1"/>
    </source>
</evidence>
<feature type="transmembrane region" description="Helical" evidence="10">
    <location>
        <begin position="353"/>
        <end position="373"/>
    </location>
</feature>
<comment type="similarity">
    <text evidence="3">Belongs to the peptidase M50B family.</text>
</comment>
<dbReference type="GO" id="GO:0008233">
    <property type="term" value="F:peptidase activity"/>
    <property type="evidence" value="ECO:0007669"/>
    <property type="project" value="UniProtKB-KW"/>
</dbReference>
<dbReference type="CDD" id="cd06160">
    <property type="entry name" value="S2P-M50_like_2"/>
    <property type="match status" value="1"/>
</dbReference>
<feature type="transmembrane region" description="Helical" evidence="10">
    <location>
        <begin position="270"/>
        <end position="290"/>
    </location>
</feature>
<accession>A0A0H4VQA1</accession>
<dbReference type="PANTHER" id="PTHR31412:SF0">
    <property type="entry name" value="ZINC METALLOPROTEASE EGY1, CHLOROPLASTIC-RELATED"/>
    <property type="match status" value="1"/>
</dbReference>
<feature type="transmembrane region" description="Helical" evidence="10">
    <location>
        <begin position="245"/>
        <end position="264"/>
    </location>
</feature>
<comment type="cofactor">
    <cofactor evidence="1">
        <name>Zn(2+)</name>
        <dbReference type="ChEBI" id="CHEBI:29105"/>
    </cofactor>
</comment>
<protein>
    <submittedName>
        <fullName evidence="12">Peptidase M50</fullName>
    </submittedName>
</protein>
<feature type="transmembrane region" description="Helical" evidence="10">
    <location>
        <begin position="117"/>
        <end position="140"/>
    </location>
</feature>
<evidence type="ECO:0000256" key="8">
    <source>
        <dbReference type="ARBA" id="ARBA00022989"/>
    </source>
</evidence>
<evidence type="ECO:0000256" key="2">
    <source>
        <dbReference type="ARBA" id="ARBA00004141"/>
    </source>
</evidence>
<dbReference type="KEGG" id="ruf:TH63_10125"/>
<evidence type="ECO:0000256" key="7">
    <source>
        <dbReference type="ARBA" id="ARBA00022946"/>
    </source>
</evidence>
<proteinExistence type="inferred from homology"/>
<dbReference type="GO" id="GO:0006508">
    <property type="term" value="P:proteolysis"/>
    <property type="evidence" value="ECO:0007669"/>
    <property type="project" value="UniProtKB-KW"/>
</dbReference>
<evidence type="ECO:0000313" key="13">
    <source>
        <dbReference type="Proteomes" id="UP000036458"/>
    </source>
</evidence>
<dbReference type="STRING" id="1379910.TH63_10125"/>
<keyword evidence="7" id="KW-0809">Transit peptide</keyword>
<evidence type="ECO:0000256" key="4">
    <source>
        <dbReference type="ARBA" id="ARBA00022670"/>
    </source>
</evidence>
<feature type="transmembrane region" description="Helical" evidence="10">
    <location>
        <begin position="86"/>
        <end position="105"/>
    </location>
</feature>
<keyword evidence="5 10" id="KW-0812">Transmembrane</keyword>
<dbReference type="EMBL" id="CP010777">
    <property type="protein sequence ID" value="AKQ45919.1"/>
    <property type="molecule type" value="Genomic_DNA"/>
</dbReference>
<keyword evidence="6" id="KW-0378">Hydrolase</keyword>
<feature type="domain" description="Peptidase M50" evidence="11">
    <location>
        <begin position="56"/>
        <end position="238"/>
    </location>
</feature>
<organism evidence="12 13">
    <name type="scientific">Rufibacter radiotolerans</name>
    <dbReference type="NCBI Taxonomy" id="1379910"/>
    <lineage>
        <taxon>Bacteria</taxon>
        <taxon>Pseudomonadati</taxon>
        <taxon>Bacteroidota</taxon>
        <taxon>Cytophagia</taxon>
        <taxon>Cytophagales</taxon>
        <taxon>Hymenobacteraceae</taxon>
        <taxon>Rufibacter</taxon>
    </lineage>
</organism>
<dbReference type="Pfam" id="PF02163">
    <property type="entry name" value="Peptidase_M50"/>
    <property type="match status" value="1"/>
</dbReference>
<evidence type="ECO:0000256" key="3">
    <source>
        <dbReference type="ARBA" id="ARBA00007931"/>
    </source>
</evidence>
<name>A0A0H4VQA1_9BACT</name>
<keyword evidence="4" id="KW-0645">Protease</keyword>
<sequence>MKPRHLLHALLFLVTLVTTTLAGAEWRLGKSYFFDQHGFTWAGSLSWEEILQGLPFSLAFLGVLTVHEFGHYFTARYYKVRVTLPYYIPMWLGFTSSIGTMGAFIRIKERIFSRKEFFDIGIAGPFAGFAVALPLLWYGFTHLPPPEYIYQIHPEYQLLGSRYAEFVYQGNGDLSLGRNLLFWIFEQLVADPALLPNRYEIIHYPYLFAGFLALFFTALNLLPIGQLDGGHILYGMMGYERFNRLSPMLFTLFIFYAGLGLIPLDTDLLEYWWLWGGYALYLLIVFKPMFPEVRRSVLIAAGVFSAQIAVQLWWPGVTGYHGWLVFGLVLARAMGIFHPHCPDERPLSKGRIFMGWLALLVFVLCFSPQPFVID</sequence>
<dbReference type="InterPro" id="IPR044838">
    <property type="entry name" value="EGY1-like"/>
</dbReference>
<dbReference type="PATRIC" id="fig|1379910.4.peg.2196"/>
<feature type="transmembrane region" description="Helical" evidence="10">
    <location>
        <begin position="204"/>
        <end position="224"/>
    </location>
</feature>
<dbReference type="Proteomes" id="UP000036458">
    <property type="component" value="Chromosome"/>
</dbReference>
<evidence type="ECO:0000259" key="11">
    <source>
        <dbReference type="Pfam" id="PF02163"/>
    </source>
</evidence>
<evidence type="ECO:0000256" key="5">
    <source>
        <dbReference type="ARBA" id="ARBA00022692"/>
    </source>
</evidence>
<reference evidence="12 13" key="1">
    <citation type="submission" date="2015-01" db="EMBL/GenBank/DDBJ databases">
        <title>Rufibacter sp./DG31D/ whole genome sequencing.</title>
        <authorList>
            <person name="Kim M.K."/>
            <person name="Srinivasan S."/>
            <person name="Lee J.-J."/>
        </authorList>
    </citation>
    <scope>NUCLEOTIDE SEQUENCE [LARGE SCALE GENOMIC DNA]</scope>
    <source>
        <strain evidence="12 13">DG31D</strain>
    </source>
</reference>
<evidence type="ECO:0000256" key="6">
    <source>
        <dbReference type="ARBA" id="ARBA00022801"/>
    </source>
</evidence>
<dbReference type="InterPro" id="IPR008915">
    <property type="entry name" value="Peptidase_M50"/>
</dbReference>
<gene>
    <name evidence="12" type="ORF">TH63_10125</name>
</gene>
<dbReference type="OrthoDB" id="921763at2"/>
<keyword evidence="8 10" id="KW-1133">Transmembrane helix</keyword>
<dbReference type="RefSeq" id="WP_048920849.1">
    <property type="nucleotide sequence ID" value="NZ_CP010777.1"/>
</dbReference>
<comment type="subcellular location">
    <subcellularLocation>
        <location evidence="2">Membrane</location>
        <topology evidence="2">Multi-pass membrane protein</topology>
    </subcellularLocation>
</comment>
<dbReference type="AlphaFoldDB" id="A0A0H4VQA1"/>
<keyword evidence="13" id="KW-1185">Reference proteome</keyword>
<dbReference type="GO" id="GO:0016020">
    <property type="term" value="C:membrane"/>
    <property type="evidence" value="ECO:0007669"/>
    <property type="project" value="UniProtKB-SubCell"/>
</dbReference>